<proteinExistence type="predicted"/>
<feature type="region of interest" description="Disordered" evidence="1">
    <location>
        <begin position="140"/>
        <end position="173"/>
    </location>
</feature>
<sequence length="313" mass="34917">MMSSTVPSDYLNEHCNMITVRDIATGPTHHQTSDTRSRFGRWFSRFICGGSSRSALYGSPNAYHPVNTSRAPLSRRVRHRQSLQAVAPVKGPQVLRSVTFDGPKTSAHTSVYVPPISNFPRRSNTTVQRHAEPSFFKSARSASIMNSERNTSTRSQDRAPRHCNKEGRSQGQLETREILRSMAKLADKRRLAGQHVYRHGRLVCTGLSKKDLDRAKIRVLLGRSYPWLATNCTGSITGSSGRTATTTTPGGSFLDYASPFITTRARPTQKRGVMVGGIEKKTYDYPKLSGDVIGVGEMTLEEFERGFYRRNTM</sequence>
<name>C5K9V5_PERM5</name>
<dbReference type="GeneID" id="9049272"/>
<dbReference type="AlphaFoldDB" id="C5K9V5"/>
<evidence type="ECO:0000313" key="3">
    <source>
        <dbReference type="Proteomes" id="UP000007800"/>
    </source>
</evidence>
<gene>
    <name evidence="2" type="ORF">Pmar_PMAR006501</name>
</gene>
<dbReference type="RefSeq" id="XP_002787081.1">
    <property type="nucleotide sequence ID" value="XM_002787035.1"/>
</dbReference>
<protein>
    <submittedName>
        <fullName evidence="2">Uncharacterized protein</fullName>
    </submittedName>
</protein>
<feature type="compositionally biased region" description="Basic and acidic residues" evidence="1">
    <location>
        <begin position="155"/>
        <end position="173"/>
    </location>
</feature>
<dbReference type="OrthoDB" id="430894at2759"/>
<feature type="compositionally biased region" description="Polar residues" evidence="1">
    <location>
        <begin position="140"/>
        <end position="154"/>
    </location>
</feature>
<dbReference type="InParanoid" id="C5K9V5"/>
<evidence type="ECO:0000313" key="2">
    <source>
        <dbReference type="EMBL" id="EER18877.1"/>
    </source>
</evidence>
<dbReference type="EMBL" id="GG671513">
    <property type="protein sequence ID" value="EER18877.1"/>
    <property type="molecule type" value="Genomic_DNA"/>
</dbReference>
<dbReference type="Proteomes" id="UP000007800">
    <property type="component" value="Unassembled WGS sequence"/>
</dbReference>
<keyword evidence="3" id="KW-1185">Reference proteome</keyword>
<evidence type="ECO:0000256" key="1">
    <source>
        <dbReference type="SAM" id="MobiDB-lite"/>
    </source>
</evidence>
<reference evidence="2 3" key="1">
    <citation type="submission" date="2008-07" db="EMBL/GenBank/DDBJ databases">
        <authorList>
            <person name="El-Sayed N."/>
            <person name="Caler E."/>
            <person name="Inman J."/>
            <person name="Amedeo P."/>
            <person name="Hass B."/>
            <person name="Wortman J."/>
        </authorList>
    </citation>
    <scope>NUCLEOTIDE SEQUENCE [LARGE SCALE GENOMIC DNA]</scope>
    <source>
        <strain evidence="3">ATCC 50983 / TXsc</strain>
    </source>
</reference>
<accession>C5K9V5</accession>
<dbReference type="OMA" id="MNAERSA"/>
<organism evidence="3">
    <name type="scientific">Perkinsus marinus (strain ATCC 50983 / TXsc)</name>
    <dbReference type="NCBI Taxonomy" id="423536"/>
    <lineage>
        <taxon>Eukaryota</taxon>
        <taxon>Sar</taxon>
        <taxon>Alveolata</taxon>
        <taxon>Perkinsozoa</taxon>
        <taxon>Perkinsea</taxon>
        <taxon>Perkinsida</taxon>
        <taxon>Perkinsidae</taxon>
        <taxon>Perkinsus</taxon>
    </lineage>
</organism>